<dbReference type="Proteomes" id="UP000268014">
    <property type="component" value="Unassembled WGS sequence"/>
</dbReference>
<reference evidence="3" key="1">
    <citation type="submission" date="2017-02" db="UniProtKB">
        <authorList>
            <consortium name="WormBaseParasite"/>
        </authorList>
    </citation>
    <scope>IDENTIFICATION</scope>
</reference>
<evidence type="ECO:0000313" key="2">
    <source>
        <dbReference type="Proteomes" id="UP000268014"/>
    </source>
</evidence>
<evidence type="ECO:0000313" key="3">
    <source>
        <dbReference type="WBParaSite" id="HPLM_0000105501-mRNA-1"/>
    </source>
</evidence>
<accession>A0A0N4VUT8</accession>
<sequence>MGKEMRWWCRSGDSATHMDWGSNVESIAVRYQN</sequence>
<evidence type="ECO:0000313" key="1">
    <source>
        <dbReference type="EMBL" id="VDO07652.1"/>
    </source>
</evidence>
<keyword evidence="2" id="KW-1185">Reference proteome</keyword>
<name>A0A0N4VUT8_HAEPC</name>
<dbReference type="WBParaSite" id="HPLM_0000105501-mRNA-1">
    <property type="protein sequence ID" value="HPLM_0000105501-mRNA-1"/>
    <property type="gene ID" value="HPLM_0000105501"/>
</dbReference>
<proteinExistence type="predicted"/>
<organism evidence="3">
    <name type="scientific">Haemonchus placei</name>
    <name type="common">Barber's pole worm</name>
    <dbReference type="NCBI Taxonomy" id="6290"/>
    <lineage>
        <taxon>Eukaryota</taxon>
        <taxon>Metazoa</taxon>
        <taxon>Ecdysozoa</taxon>
        <taxon>Nematoda</taxon>
        <taxon>Chromadorea</taxon>
        <taxon>Rhabditida</taxon>
        <taxon>Rhabditina</taxon>
        <taxon>Rhabditomorpha</taxon>
        <taxon>Strongyloidea</taxon>
        <taxon>Trichostrongylidae</taxon>
        <taxon>Haemonchus</taxon>
    </lineage>
</organism>
<reference evidence="1 2" key="2">
    <citation type="submission" date="2018-11" db="EMBL/GenBank/DDBJ databases">
        <authorList>
            <consortium name="Pathogen Informatics"/>
        </authorList>
    </citation>
    <scope>NUCLEOTIDE SEQUENCE [LARGE SCALE GENOMIC DNA]</scope>
    <source>
        <strain evidence="1 2">MHpl1</strain>
    </source>
</reference>
<dbReference type="EMBL" id="UZAF01001183">
    <property type="protein sequence ID" value="VDO07652.1"/>
    <property type="molecule type" value="Genomic_DNA"/>
</dbReference>
<protein>
    <submittedName>
        <fullName evidence="1 3">Uncharacterized protein</fullName>
    </submittedName>
</protein>
<dbReference type="AlphaFoldDB" id="A0A0N4VUT8"/>
<gene>
    <name evidence="1" type="ORF">HPLM_LOCUS1056</name>
</gene>